<evidence type="ECO:0000313" key="2">
    <source>
        <dbReference type="Proteomes" id="UP000182987"/>
    </source>
</evidence>
<dbReference type="STRING" id="1440763.BJI69_14595"/>
<dbReference type="Gene3D" id="3.10.450.50">
    <property type="match status" value="1"/>
</dbReference>
<reference evidence="2" key="1">
    <citation type="submission" date="2016-09" db="EMBL/GenBank/DDBJ databases">
        <authorList>
            <person name="Lysoe E."/>
        </authorList>
    </citation>
    <scope>NUCLEOTIDE SEQUENCE [LARGE SCALE GENOMIC DNA]</scope>
    <source>
        <strain evidence="2">LJ96T</strain>
    </source>
</reference>
<gene>
    <name evidence="1" type="ORF">BJI69_14595</name>
</gene>
<dbReference type="InterPro" id="IPR032710">
    <property type="entry name" value="NTF2-like_dom_sf"/>
</dbReference>
<proteinExistence type="predicted"/>
<protein>
    <submittedName>
        <fullName evidence="1">Uncharacterized protein</fullName>
    </submittedName>
</protein>
<dbReference type="PATRIC" id="fig|1440763.5.peg.3733"/>
<dbReference type="Proteomes" id="UP000182987">
    <property type="component" value="Chromosome"/>
</dbReference>
<evidence type="ECO:0000313" key="1">
    <source>
        <dbReference type="EMBL" id="APG05001.1"/>
    </source>
</evidence>
<accession>A0A0G9H9U8</accession>
<dbReference type="EMBL" id="CP017480">
    <property type="protein sequence ID" value="APG05001.1"/>
    <property type="molecule type" value="Genomic_DNA"/>
</dbReference>
<organism evidence="1 2">
    <name type="scientific">Luteibacter rhizovicinus DSM 16549</name>
    <dbReference type="NCBI Taxonomy" id="1440763"/>
    <lineage>
        <taxon>Bacteria</taxon>
        <taxon>Pseudomonadati</taxon>
        <taxon>Pseudomonadota</taxon>
        <taxon>Gammaproteobacteria</taxon>
        <taxon>Lysobacterales</taxon>
        <taxon>Rhodanobacteraceae</taxon>
        <taxon>Luteibacter</taxon>
    </lineage>
</organism>
<name>A0A0G9H9U8_9GAMM</name>
<keyword evidence="2" id="KW-1185">Reference proteome</keyword>
<sequence>MLPRNVALFAATLLATSFAHAATPAPASTTAKAEISQLVDAFKAAIIAKDGTKLGTLFVAGNSSWFSAMDSASLERTRAKKPDAKRVRAEPEAYKGFTSFVGSTTHAIEETFDNVRIDTDGIVGSVYFDYVFLLDRKPTNHGNETWQVVRTDEGWKINAMLYSVILDPAK</sequence>
<dbReference type="KEGG" id="lrz:BJI69_14595"/>
<dbReference type="AlphaFoldDB" id="A0A0G9H9U8"/>
<dbReference type="RefSeq" id="WP_052767331.1">
    <property type="nucleotide sequence ID" value="NZ_CP017480.1"/>
</dbReference>
<dbReference type="SUPFAM" id="SSF54427">
    <property type="entry name" value="NTF2-like"/>
    <property type="match status" value="1"/>
</dbReference>
<dbReference type="OrthoDB" id="118519at2"/>